<comment type="caution">
    <text evidence="8">The sequence shown here is derived from an EMBL/GenBank/DDBJ whole genome shotgun (WGS) entry which is preliminary data.</text>
</comment>
<keyword evidence="4" id="KW-0732">Signal</keyword>
<dbReference type="SUPFAM" id="SSF52025">
    <property type="entry name" value="PA domain"/>
    <property type="match status" value="1"/>
</dbReference>
<keyword evidence="5" id="KW-0378">Hydrolase</keyword>
<dbReference type="PANTHER" id="PTHR12147:SF56">
    <property type="entry name" value="AMINOPEPTIDASE YDR415C-RELATED"/>
    <property type="match status" value="1"/>
</dbReference>
<accession>A0A972FUY9</accession>
<dbReference type="AlphaFoldDB" id="A0A972FUY9"/>
<name>A0A972FUY9_9GAMM</name>
<dbReference type="CDD" id="cd04821">
    <property type="entry name" value="PA_M28_1_2"/>
    <property type="match status" value="1"/>
</dbReference>
<keyword evidence="1" id="KW-0031">Aminopeptidase</keyword>
<dbReference type="FunFam" id="3.40.630.10:FF:000088">
    <property type="entry name" value="Peptidase M20"/>
    <property type="match status" value="1"/>
</dbReference>
<evidence type="ECO:0000313" key="8">
    <source>
        <dbReference type="EMBL" id="NMH63703.1"/>
    </source>
</evidence>
<keyword evidence="3" id="KW-0479">Metal-binding</keyword>
<dbReference type="EMBL" id="JAAXYH010000001">
    <property type="protein sequence ID" value="NMH63703.1"/>
    <property type="molecule type" value="Genomic_DNA"/>
</dbReference>
<evidence type="ECO:0000256" key="3">
    <source>
        <dbReference type="ARBA" id="ARBA00022723"/>
    </source>
</evidence>
<proteinExistence type="predicted"/>
<dbReference type="PANTHER" id="PTHR12147">
    <property type="entry name" value="METALLOPEPTIDASE M28 FAMILY MEMBER"/>
    <property type="match status" value="1"/>
</dbReference>
<gene>
    <name evidence="8" type="ORF">HC757_00695</name>
</gene>
<evidence type="ECO:0000256" key="2">
    <source>
        <dbReference type="ARBA" id="ARBA00022670"/>
    </source>
</evidence>
<feature type="domain" description="Peptidase M28" evidence="7">
    <location>
        <begin position="280"/>
        <end position="477"/>
    </location>
</feature>
<evidence type="ECO:0000256" key="4">
    <source>
        <dbReference type="ARBA" id="ARBA00022729"/>
    </source>
</evidence>
<dbReference type="GO" id="GO:0004177">
    <property type="term" value="F:aminopeptidase activity"/>
    <property type="evidence" value="ECO:0007669"/>
    <property type="project" value="UniProtKB-KW"/>
</dbReference>
<dbReference type="GO" id="GO:0006508">
    <property type="term" value="P:proteolysis"/>
    <property type="evidence" value="ECO:0007669"/>
    <property type="project" value="UniProtKB-KW"/>
</dbReference>
<keyword evidence="9" id="KW-1185">Reference proteome</keyword>
<sequence length="519" mass="57317">MSVPQVWAEIGVKQQLDLGRYRQHVSTLASDEFGGRAPLSGGEKLTLDYLSQAFKAMGLQPGFGDSYLQPVPMASIRAEQQMQLQIGDLSFTNGSDFTARTERISDTVTLEDSDLVFAGYGINAPEYGWNDYRGLDVKGKTVIVLVNDPGFATQDPQVFKGNALTYYGRWTYKYEEAARQGAAAVFIVHETAPAAYGWGVVRNGNTNVKFTLVDDKQNRDRLGVMGWLQHEAAQKIFARAGLDFEALKSRAAKPGFAPVALQQKVKLQLRNHIEQAQSYNVLALLPGSERPDEVVMLQAHWDHLGMATEAGKTQVFNGAVDNASGVAGVLELARIFKQAADRTPFKRSILFSSFTAEETGLIGAQYFAAHPVVPTKNIVAFLNIDGMNVNAGVDYILQYGQGVSEMEDYLQRFASAQRRSVKADPKAQNGLMFRSDHFALAQQGVPGLLFMSLGDTDPDYIAHKYHKGADDYDPDWSLKGVEQDLDLIGNMLAELANNRAWPKWLEASDFKKRRALDGR</sequence>
<protein>
    <submittedName>
        <fullName evidence="8">M28 family peptidase</fullName>
    </submittedName>
</protein>
<dbReference type="GO" id="GO:0008235">
    <property type="term" value="F:metalloexopeptidase activity"/>
    <property type="evidence" value="ECO:0007669"/>
    <property type="project" value="InterPro"/>
</dbReference>
<keyword evidence="2" id="KW-0645">Protease</keyword>
<evidence type="ECO:0000313" key="9">
    <source>
        <dbReference type="Proteomes" id="UP000737113"/>
    </source>
</evidence>
<dbReference type="RefSeq" id="WP_169562796.1">
    <property type="nucleotide sequence ID" value="NZ_JAAXYH010000001.1"/>
</dbReference>
<evidence type="ECO:0000256" key="1">
    <source>
        <dbReference type="ARBA" id="ARBA00022438"/>
    </source>
</evidence>
<evidence type="ECO:0000259" key="7">
    <source>
        <dbReference type="Pfam" id="PF04389"/>
    </source>
</evidence>
<dbReference type="Gene3D" id="3.40.630.10">
    <property type="entry name" value="Zn peptidases"/>
    <property type="match status" value="1"/>
</dbReference>
<dbReference type="Proteomes" id="UP000737113">
    <property type="component" value="Unassembled WGS sequence"/>
</dbReference>
<dbReference type="GO" id="GO:0046872">
    <property type="term" value="F:metal ion binding"/>
    <property type="evidence" value="ECO:0007669"/>
    <property type="project" value="UniProtKB-KW"/>
</dbReference>
<dbReference type="Pfam" id="PF04389">
    <property type="entry name" value="Peptidase_M28"/>
    <property type="match status" value="1"/>
</dbReference>
<dbReference type="InterPro" id="IPR007484">
    <property type="entry name" value="Peptidase_M28"/>
</dbReference>
<organism evidence="8 9">
    <name type="scientific">Shewanella salipaludis</name>
    <dbReference type="NCBI Taxonomy" id="2723052"/>
    <lineage>
        <taxon>Bacteria</taxon>
        <taxon>Pseudomonadati</taxon>
        <taxon>Pseudomonadota</taxon>
        <taxon>Gammaproteobacteria</taxon>
        <taxon>Alteromonadales</taxon>
        <taxon>Shewanellaceae</taxon>
        <taxon>Shewanella</taxon>
    </lineage>
</organism>
<evidence type="ECO:0000256" key="6">
    <source>
        <dbReference type="ARBA" id="ARBA00022833"/>
    </source>
</evidence>
<dbReference type="SUPFAM" id="SSF53187">
    <property type="entry name" value="Zn-dependent exopeptidases"/>
    <property type="match status" value="1"/>
</dbReference>
<dbReference type="CDD" id="cd05660">
    <property type="entry name" value="M28_like_PA"/>
    <property type="match status" value="1"/>
</dbReference>
<dbReference type="Gene3D" id="3.50.30.30">
    <property type="match status" value="1"/>
</dbReference>
<reference evidence="8" key="1">
    <citation type="submission" date="2020-04" db="EMBL/GenBank/DDBJ databases">
        <title>Description of Shewanella salipaludis sp. nov., isolated from a salt marsh.</title>
        <authorList>
            <person name="Park S."/>
            <person name="Yoon J.-H."/>
        </authorList>
    </citation>
    <scope>NUCLEOTIDE SEQUENCE</scope>
    <source>
        <strain evidence="8">SHSM-M6</strain>
    </source>
</reference>
<keyword evidence="6" id="KW-0862">Zinc</keyword>
<dbReference type="InterPro" id="IPR046450">
    <property type="entry name" value="PA_dom_sf"/>
</dbReference>
<dbReference type="InterPro" id="IPR045175">
    <property type="entry name" value="M28_fam"/>
</dbReference>
<evidence type="ECO:0000256" key="5">
    <source>
        <dbReference type="ARBA" id="ARBA00022801"/>
    </source>
</evidence>